<dbReference type="Proteomes" id="UP000789901">
    <property type="component" value="Unassembled WGS sequence"/>
</dbReference>
<reference evidence="2 3" key="1">
    <citation type="submission" date="2021-06" db="EMBL/GenBank/DDBJ databases">
        <authorList>
            <person name="Kallberg Y."/>
            <person name="Tangrot J."/>
            <person name="Rosling A."/>
        </authorList>
    </citation>
    <scope>NUCLEOTIDE SEQUENCE [LARGE SCALE GENOMIC DNA]</scope>
    <source>
        <strain evidence="2 3">120-4 pot B 10/14</strain>
    </source>
</reference>
<protein>
    <submittedName>
        <fullName evidence="2">43202_t:CDS:1</fullName>
    </submittedName>
</protein>
<name>A0ABN7UY72_GIGMA</name>
<proteinExistence type="predicted"/>
<sequence length="102" mass="11899">KKPTIPEVPELCYTLESPEENNAINQELEEEKMKCINETNKTEIKKVKTKTYKLHQEFDDTLNIKWNLKSISGISCHSNEDLERNNKSTKDIKDNTPIEEGY</sequence>
<gene>
    <name evidence="2" type="ORF">GMARGA_LOCUS12112</name>
</gene>
<organism evidence="2 3">
    <name type="scientific">Gigaspora margarita</name>
    <dbReference type="NCBI Taxonomy" id="4874"/>
    <lineage>
        <taxon>Eukaryota</taxon>
        <taxon>Fungi</taxon>
        <taxon>Fungi incertae sedis</taxon>
        <taxon>Mucoromycota</taxon>
        <taxon>Glomeromycotina</taxon>
        <taxon>Glomeromycetes</taxon>
        <taxon>Diversisporales</taxon>
        <taxon>Gigasporaceae</taxon>
        <taxon>Gigaspora</taxon>
    </lineage>
</organism>
<accession>A0ABN7UY72</accession>
<evidence type="ECO:0000313" key="3">
    <source>
        <dbReference type="Proteomes" id="UP000789901"/>
    </source>
</evidence>
<feature type="non-terminal residue" evidence="2">
    <location>
        <position position="1"/>
    </location>
</feature>
<feature type="compositionally biased region" description="Basic and acidic residues" evidence="1">
    <location>
        <begin position="78"/>
        <end position="96"/>
    </location>
</feature>
<comment type="caution">
    <text evidence="2">The sequence shown here is derived from an EMBL/GenBank/DDBJ whole genome shotgun (WGS) entry which is preliminary data.</text>
</comment>
<dbReference type="EMBL" id="CAJVQB010007296">
    <property type="protein sequence ID" value="CAG8700798.1"/>
    <property type="molecule type" value="Genomic_DNA"/>
</dbReference>
<feature type="region of interest" description="Disordered" evidence="1">
    <location>
        <begin position="78"/>
        <end position="102"/>
    </location>
</feature>
<keyword evidence="3" id="KW-1185">Reference proteome</keyword>
<evidence type="ECO:0000256" key="1">
    <source>
        <dbReference type="SAM" id="MobiDB-lite"/>
    </source>
</evidence>
<evidence type="ECO:0000313" key="2">
    <source>
        <dbReference type="EMBL" id="CAG8700798.1"/>
    </source>
</evidence>